<accession>A0A1U7IHU1</accession>
<dbReference type="InterPro" id="IPR050903">
    <property type="entry name" value="Bact_Chemotaxis_MeTrfase"/>
</dbReference>
<dbReference type="EMBL" id="MRCE01000015">
    <property type="protein sequence ID" value="OKH36619.1"/>
    <property type="molecule type" value="Genomic_DNA"/>
</dbReference>
<dbReference type="OrthoDB" id="9799157at2"/>
<dbReference type="SUPFAM" id="SSF53335">
    <property type="entry name" value="S-adenosyl-L-methionine-dependent methyltransferases"/>
    <property type="match status" value="1"/>
</dbReference>
<dbReference type="InterPro" id="IPR022642">
    <property type="entry name" value="CheR_C"/>
</dbReference>
<organism evidence="7 8">
    <name type="scientific">[Phormidium ambiguum] IAM M-71</name>
    <dbReference type="NCBI Taxonomy" id="454136"/>
    <lineage>
        <taxon>Bacteria</taxon>
        <taxon>Bacillati</taxon>
        <taxon>Cyanobacteriota</taxon>
        <taxon>Cyanophyceae</taxon>
        <taxon>Oscillatoriophycideae</taxon>
        <taxon>Aerosakkonematales</taxon>
        <taxon>Aerosakkonemataceae</taxon>
        <taxon>Floridanema</taxon>
    </lineage>
</organism>
<keyword evidence="3" id="KW-0489">Methyltransferase</keyword>
<dbReference type="Pfam" id="PF03705">
    <property type="entry name" value="CheR_N"/>
    <property type="match status" value="1"/>
</dbReference>
<dbReference type="InterPro" id="IPR036804">
    <property type="entry name" value="CheR_N_sf"/>
</dbReference>
<dbReference type="EC" id="2.1.1.80" evidence="2"/>
<evidence type="ECO:0000256" key="5">
    <source>
        <dbReference type="ARBA" id="ARBA00022691"/>
    </source>
</evidence>
<reference evidence="7 8" key="1">
    <citation type="submission" date="2016-11" db="EMBL/GenBank/DDBJ databases">
        <title>Draft Genome Sequences of Nine Cyanobacterial Strains from Diverse Habitats.</title>
        <authorList>
            <person name="Zhu T."/>
            <person name="Hou S."/>
            <person name="Lu X."/>
            <person name="Hess W.R."/>
        </authorList>
    </citation>
    <scope>NUCLEOTIDE SEQUENCE [LARGE SCALE GENOMIC DNA]</scope>
    <source>
        <strain evidence="7 8">IAM M-71</strain>
    </source>
</reference>
<dbReference type="SMART" id="SM00138">
    <property type="entry name" value="MeTrc"/>
    <property type="match status" value="1"/>
</dbReference>
<dbReference type="InterPro" id="IPR000780">
    <property type="entry name" value="CheR_MeTrfase"/>
</dbReference>
<evidence type="ECO:0000256" key="3">
    <source>
        <dbReference type="ARBA" id="ARBA00022603"/>
    </source>
</evidence>
<dbReference type="Gene3D" id="1.10.155.10">
    <property type="entry name" value="Chemotaxis receptor methyltransferase CheR, N-terminal domain"/>
    <property type="match status" value="1"/>
</dbReference>
<evidence type="ECO:0000313" key="7">
    <source>
        <dbReference type="EMBL" id="OKH36619.1"/>
    </source>
</evidence>
<dbReference type="Proteomes" id="UP000185860">
    <property type="component" value="Unassembled WGS sequence"/>
</dbReference>
<comment type="caution">
    <text evidence="7">The sequence shown here is derived from an EMBL/GenBank/DDBJ whole genome shotgun (WGS) entry which is preliminary data.</text>
</comment>
<evidence type="ECO:0000256" key="2">
    <source>
        <dbReference type="ARBA" id="ARBA00012534"/>
    </source>
</evidence>
<keyword evidence="5" id="KW-0949">S-adenosyl-L-methionine</keyword>
<keyword evidence="4" id="KW-0808">Transferase</keyword>
<sequence>MKFGSEALGLPDSSFLLLRDLILERTGMSFSDSSRDLLADKLFSRVVACGFNSFLDYYYLLKYDENASQEWKNLMDAITVQETFFWRETDQIKAVVNVLVPEFFAKFPTRTLRIWSAACATGEEPISIAIALNEAGLLDKLPIRICASDASANAIAKAKSGVYRDRSFRNLPLHIQNKYFLEIGQNQWKIIPEIHHQIEWSIANLMEESEIEHLAVANIIFCRNVFIYFSSEAIGKTVDIFYKSMPKPAYLCIAASESLLRINKSFELQEIGGAFIYVKS</sequence>
<dbReference type="GO" id="GO:0008983">
    <property type="term" value="F:protein-glutamate O-methyltransferase activity"/>
    <property type="evidence" value="ECO:0007669"/>
    <property type="project" value="UniProtKB-EC"/>
</dbReference>
<dbReference type="RefSeq" id="WP_073594583.1">
    <property type="nucleotide sequence ID" value="NZ_MRCE01000015.1"/>
</dbReference>
<dbReference type="AlphaFoldDB" id="A0A1U7IHU1"/>
<dbReference type="InterPro" id="IPR029063">
    <property type="entry name" value="SAM-dependent_MTases_sf"/>
</dbReference>
<comment type="catalytic activity">
    <reaction evidence="1">
        <text>L-glutamyl-[protein] + S-adenosyl-L-methionine = [protein]-L-glutamate 5-O-methyl ester + S-adenosyl-L-homocysteine</text>
        <dbReference type="Rhea" id="RHEA:24452"/>
        <dbReference type="Rhea" id="RHEA-COMP:10208"/>
        <dbReference type="Rhea" id="RHEA-COMP:10311"/>
        <dbReference type="ChEBI" id="CHEBI:29973"/>
        <dbReference type="ChEBI" id="CHEBI:57856"/>
        <dbReference type="ChEBI" id="CHEBI:59789"/>
        <dbReference type="ChEBI" id="CHEBI:82795"/>
        <dbReference type="EC" id="2.1.1.80"/>
    </reaction>
</comment>
<dbReference type="STRING" id="454136.NIES2119_16450"/>
<dbReference type="PRINTS" id="PR00996">
    <property type="entry name" value="CHERMTFRASE"/>
</dbReference>
<proteinExistence type="predicted"/>
<dbReference type="GO" id="GO:0032259">
    <property type="term" value="P:methylation"/>
    <property type="evidence" value="ECO:0007669"/>
    <property type="project" value="UniProtKB-KW"/>
</dbReference>
<feature type="domain" description="CheR-type methyltransferase" evidence="6">
    <location>
        <begin position="3"/>
        <end position="280"/>
    </location>
</feature>
<evidence type="ECO:0000313" key="8">
    <source>
        <dbReference type="Proteomes" id="UP000185860"/>
    </source>
</evidence>
<dbReference type="PROSITE" id="PS50123">
    <property type="entry name" value="CHER"/>
    <property type="match status" value="1"/>
</dbReference>
<gene>
    <name evidence="7" type="ORF">NIES2119_16450</name>
</gene>
<name>A0A1U7IHU1_9CYAN</name>
<dbReference type="InterPro" id="IPR022641">
    <property type="entry name" value="CheR_N"/>
</dbReference>
<dbReference type="Pfam" id="PF01739">
    <property type="entry name" value="CheR"/>
    <property type="match status" value="1"/>
</dbReference>
<dbReference type="SUPFAM" id="SSF47757">
    <property type="entry name" value="Chemotaxis receptor methyltransferase CheR, N-terminal domain"/>
    <property type="match status" value="1"/>
</dbReference>
<evidence type="ECO:0000256" key="1">
    <source>
        <dbReference type="ARBA" id="ARBA00001541"/>
    </source>
</evidence>
<protein>
    <recommendedName>
        <fullName evidence="2">protein-glutamate O-methyltransferase</fullName>
        <ecNumber evidence="2">2.1.1.80</ecNumber>
    </recommendedName>
</protein>
<dbReference type="Gene3D" id="3.40.50.150">
    <property type="entry name" value="Vaccinia Virus protein VP39"/>
    <property type="match status" value="1"/>
</dbReference>
<dbReference type="PANTHER" id="PTHR24422:SF10">
    <property type="entry name" value="CHEMOTAXIS PROTEIN METHYLTRANSFERASE 2"/>
    <property type="match status" value="1"/>
</dbReference>
<evidence type="ECO:0000256" key="4">
    <source>
        <dbReference type="ARBA" id="ARBA00022679"/>
    </source>
</evidence>
<evidence type="ECO:0000259" key="6">
    <source>
        <dbReference type="PROSITE" id="PS50123"/>
    </source>
</evidence>
<dbReference type="PANTHER" id="PTHR24422">
    <property type="entry name" value="CHEMOTAXIS PROTEIN METHYLTRANSFERASE"/>
    <property type="match status" value="1"/>
</dbReference>